<dbReference type="Gene3D" id="1.10.510.10">
    <property type="entry name" value="Transferase(Phosphotransferase) domain 1"/>
    <property type="match status" value="1"/>
</dbReference>
<dbReference type="FunFam" id="1.10.510.10:FF:000129">
    <property type="entry name" value="cysteine-rich receptor-like protein kinase 10"/>
    <property type="match status" value="1"/>
</dbReference>
<comment type="catalytic activity">
    <reaction evidence="16">
        <text>L-threonyl-[protein] + ATP = O-phospho-L-threonyl-[protein] + ADP + H(+)</text>
        <dbReference type="Rhea" id="RHEA:46608"/>
        <dbReference type="Rhea" id="RHEA-COMP:11060"/>
        <dbReference type="Rhea" id="RHEA-COMP:11605"/>
        <dbReference type="ChEBI" id="CHEBI:15378"/>
        <dbReference type="ChEBI" id="CHEBI:30013"/>
        <dbReference type="ChEBI" id="CHEBI:30616"/>
        <dbReference type="ChEBI" id="CHEBI:61977"/>
        <dbReference type="ChEBI" id="CHEBI:456216"/>
    </reaction>
</comment>
<evidence type="ECO:0000256" key="3">
    <source>
        <dbReference type="ARBA" id="ARBA00022553"/>
    </source>
</evidence>
<evidence type="ECO:0000256" key="17">
    <source>
        <dbReference type="PROSITE-ProRule" id="PRU10141"/>
    </source>
</evidence>
<evidence type="ECO:0000259" key="21">
    <source>
        <dbReference type="PROSITE" id="PS51473"/>
    </source>
</evidence>
<dbReference type="InterPro" id="IPR000719">
    <property type="entry name" value="Prot_kinase_dom"/>
</dbReference>
<evidence type="ECO:0000256" key="6">
    <source>
        <dbReference type="ARBA" id="ARBA00022729"/>
    </source>
</evidence>
<dbReference type="InterPro" id="IPR002902">
    <property type="entry name" value="GNK2"/>
</dbReference>
<dbReference type="GO" id="GO:0007165">
    <property type="term" value="P:signal transduction"/>
    <property type="evidence" value="ECO:0000318"/>
    <property type="project" value="GO_Central"/>
</dbReference>
<feature type="transmembrane region" description="Helical" evidence="19">
    <location>
        <begin position="340"/>
        <end position="362"/>
    </location>
</feature>
<gene>
    <name evidence="22" type="ORF">EUGRSUZ_E03765</name>
</gene>
<dbReference type="GO" id="GO:0009626">
    <property type="term" value="P:plant-type hypersensitive response"/>
    <property type="evidence" value="ECO:0000318"/>
    <property type="project" value="GO_Central"/>
</dbReference>
<evidence type="ECO:0000256" key="10">
    <source>
        <dbReference type="ARBA" id="ARBA00022840"/>
    </source>
</evidence>
<evidence type="ECO:0000256" key="5">
    <source>
        <dbReference type="ARBA" id="ARBA00022692"/>
    </source>
</evidence>
<dbReference type="InterPro" id="IPR001245">
    <property type="entry name" value="Ser-Thr/Tyr_kinase_cat_dom"/>
</dbReference>
<dbReference type="GO" id="GO:0042742">
    <property type="term" value="P:defense response to bacterium"/>
    <property type="evidence" value="ECO:0000318"/>
    <property type="project" value="GO_Central"/>
</dbReference>
<dbReference type="FunFam" id="3.30.430.20:FF:000002">
    <property type="entry name" value="Cysteine-rich receptor-like protein kinase 10"/>
    <property type="match status" value="1"/>
</dbReference>
<keyword evidence="7" id="KW-0677">Repeat</keyword>
<evidence type="ECO:0000256" key="12">
    <source>
        <dbReference type="ARBA" id="ARBA00023136"/>
    </source>
</evidence>
<feature type="region of interest" description="Disordered" evidence="18">
    <location>
        <begin position="313"/>
        <end position="332"/>
    </location>
</feature>
<dbReference type="GO" id="GO:0005886">
    <property type="term" value="C:plasma membrane"/>
    <property type="evidence" value="ECO:0000318"/>
    <property type="project" value="GO_Central"/>
</dbReference>
<feature type="region of interest" description="Disordered" evidence="18">
    <location>
        <begin position="702"/>
        <end position="728"/>
    </location>
</feature>
<dbReference type="EMBL" id="KK198757">
    <property type="protein sequence ID" value="KCW75002.1"/>
    <property type="molecule type" value="Genomic_DNA"/>
</dbReference>
<evidence type="ECO:0000256" key="2">
    <source>
        <dbReference type="ARBA" id="ARBA00022527"/>
    </source>
</evidence>
<dbReference type="InterPro" id="IPR038408">
    <property type="entry name" value="GNK2_sf"/>
</dbReference>
<dbReference type="PROSITE" id="PS00107">
    <property type="entry name" value="PROTEIN_KINASE_ATP"/>
    <property type="match status" value="1"/>
</dbReference>
<evidence type="ECO:0000256" key="7">
    <source>
        <dbReference type="ARBA" id="ARBA00022737"/>
    </source>
</evidence>
<dbReference type="InParanoid" id="A0A059C9H7"/>
<keyword evidence="13" id="KW-0675">Receptor</keyword>
<evidence type="ECO:0000313" key="22">
    <source>
        <dbReference type="EMBL" id="KCW75002.1"/>
    </source>
</evidence>
<evidence type="ECO:0000256" key="19">
    <source>
        <dbReference type="SAM" id="Phobius"/>
    </source>
</evidence>
<keyword evidence="10 17" id="KW-0067">ATP-binding</keyword>
<dbReference type="Pfam" id="PF01657">
    <property type="entry name" value="Stress-antifung"/>
    <property type="match status" value="2"/>
</dbReference>
<dbReference type="AlphaFoldDB" id="A0A059C9H7"/>
<dbReference type="CDD" id="cd23509">
    <property type="entry name" value="Gnk2-like"/>
    <property type="match status" value="2"/>
</dbReference>
<protein>
    <recommendedName>
        <fullName evidence="23">Cysteine-rich receptor-like protein kinase 10</fullName>
    </recommendedName>
</protein>
<dbReference type="SMART" id="SM00220">
    <property type="entry name" value="S_TKc"/>
    <property type="match status" value="1"/>
</dbReference>
<evidence type="ECO:0000256" key="4">
    <source>
        <dbReference type="ARBA" id="ARBA00022679"/>
    </source>
</evidence>
<dbReference type="PROSITE" id="PS51473">
    <property type="entry name" value="GNK2"/>
    <property type="match status" value="2"/>
</dbReference>
<dbReference type="GO" id="GO:0006979">
    <property type="term" value="P:response to oxidative stress"/>
    <property type="evidence" value="ECO:0007669"/>
    <property type="project" value="UniProtKB-ARBA"/>
</dbReference>
<dbReference type="OMA" id="NECHECI"/>
<keyword evidence="3" id="KW-0597">Phosphoprotein</keyword>
<dbReference type="GO" id="GO:0005524">
    <property type="term" value="F:ATP binding"/>
    <property type="evidence" value="ECO:0007669"/>
    <property type="project" value="UniProtKB-UniRule"/>
</dbReference>
<dbReference type="InterPro" id="IPR011009">
    <property type="entry name" value="Kinase-like_dom_sf"/>
</dbReference>
<evidence type="ECO:0000256" key="15">
    <source>
        <dbReference type="ARBA" id="ARBA00047558"/>
    </source>
</evidence>
<evidence type="ECO:0000256" key="18">
    <source>
        <dbReference type="SAM" id="MobiDB-lite"/>
    </source>
</evidence>
<evidence type="ECO:0000256" key="11">
    <source>
        <dbReference type="ARBA" id="ARBA00022989"/>
    </source>
</evidence>
<dbReference type="Gramene" id="KCW75002">
    <property type="protein sequence ID" value="KCW75002"/>
    <property type="gene ID" value="EUGRSUZ_E03765"/>
</dbReference>
<evidence type="ECO:0000256" key="8">
    <source>
        <dbReference type="ARBA" id="ARBA00022741"/>
    </source>
</evidence>
<dbReference type="PANTHER" id="PTHR27002">
    <property type="entry name" value="RECEPTOR-LIKE SERINE/THREONINE-PROTEIN KINASE SD1-8"/>
    <property type="match status" value="1"/>
</dbReference>
<dbReference type="FunFam" id="3.30.200.20:FF:000142">
    <property type="entry name" value="Cysteine-rich receptor-like protein kinase 10"/>
    <property type="match status" value="1"/>
</dbReference>
<evidence type="ECO:0000256" key="9">
    <source>
        <dbReference type="ARBA" id="ARBA00022777"/>
    </source>
</evidence>
<dbReference type="FunFam" id="3.30.430.20:FF:000003">
    <property type="entry name" value="Cysteine-rich RLK (RECEPTOR-like protein kinase) 10"/>
    <property type="match status" value="1"/>
</dbReference>
<proteinExistence type="predicted"/>
<dbReference type="Gene3D" id="3.30.200.20">
    <property type="entry name" value="Phosphorylase Kinase, domain 1"/>
    <property type="match status" value="1"/>
</dbReference>
<evidence type="ECO:0000256" key="14">
    <source>
        <dbReference type="ARBA" id="ARBA00023180"/>
    </source>
</evidence>
<dbReference type="PROSITE" id="PS00108">
    <property type="entry name" value="PROTEIN_KINASE_ST"/>
    <property type="match status" value="1"/>
</dbReference>
<comment type="subcellular location">
    <subcellularLocation>
        <location evidence="1">Membrane</location>
        <topology evidence="1">Single-pass membrane protein</topology>
    </subcellularLocation>
</comment>
<feature type="binding site" evidence="17">
    <location>
        <position position="432"/>
    </location>
    <ligand>
        <name>ATP</name>
        <dbReference type="ChEBI" id="CHEBI:30616"/>
    </ligand>
</feature>
<accession>A0A059C9H7</accession>
<keyword evidence="4" id="KW-0808">Transferase</keyword>
<keyword evidence="11 19" id="KW-1133">Transmembrane helix</keyword>
<feature type="compositionally biased region" description="Pro residues" evidence="18">
    <location>
        <begin position="314"/>
        <end position="328"/>
    </location>
</feature>
<dbReference type="InterPro" id="IPR017441">
    <property type="entry name" value="Protein_kinase_ATP_BS"/>
</dbReference>
<feature type="domain" description="Gnk2-homologous" evidence="21">
    <location>
        <begin position="89"/>
        <end position="194"/>
    </location>
</feature>
<organism evidence="22">
    <name type="scientific">Eucalyptus grandis</name>
    <name type="common">Flooded gum</name>
    <dbReference type="NCBI Taxonomy" id="71139"/>
    <lineage>
        <taxon>Eukaryota</taxon>
        <taxon>Viridiplantae</taxon>
        <taxon>Streptophyta</taxon>
        <taxon>Embryophyta</taxon>
        <taxon>Tracheophyta</taxon>
        <taxon>Spermatophyta</taxon>
        <taxon>Magnoliopsida</taxon>
        <taxon>eudicotyledons</taxon>
        <taxon>Gunneridae</taxon>
        <taxon>Pentapetalae</taxon>
        <taxon>rosids</taxon>
        <taxon>malvids</taxon>
        <taxon>Myrtales</taxon>
        <taxon>Myrtaceae</taxon>
        <taxon>Myrtoideae</taxon>
        <taxon>Eucalypteae</taxon>
        <taxon>Eucalyptus</taxon>
    </lineage>
</organism>
<reference evidence="22" key="1">
    <citation type="submission" date="2013-07" db="EMBL/GenBank/DDBJ databases">
        <title>The genome of Eucalyptus grandis.</title>
        <authorList>
            <person name="Schmutz J."/>
            <person name="Hayes R."/>
            <person name="Myburg A."/>
            <person name="Tuskan G."/>
            <person name="Grattapaglia D."/>
            <person name="Rokhsar D.S."/>
        </authorList>
    </citation>
    <scope>NUCLEOTIDE SEQUENCE</scope>
    <source>
        <tissue evidence="22">Leaf extractions</tissue>
    </source>
</reference>
<dbReference type="InterPro" id="IPR008271">
    <property type="entry name" value="Ser/Thr_kinase_AS"/>
</dbReference>
<evidence type="ECO:0000256" key="16">
    <source>
        <dbReference type="ARBA" id="ARBA00047951"/>
    </source>
</evidence>
<keyword evidence="12 19" id="KW-0472">Membrane</keyword>
<keyword evidence="2" id="KW-0723">Serine/threonine-protein kinase</keyword>
<keyword evidence="5 19" id="KW-0812">Transmembrane</keyword>
<dbReference type="PROSITE" id="PS50011">
    <property type="entry name" value="PROTEIN_KINASE_DOM"/>
    <property type="match status" value="1"/>
</dbReference>
<dbReference type="Pfam" id="PF07714">
    <property type="entry name" value="PK_Tyr_Ser-Thr"/>
    <property type="match status" value="1"/>
</dbReference>
<keyword evidence="8 17" id="KW-0547">Nucleotide-binding</keyword>
<sequence length="728" mass="80017">MVFTITVSCAAGTVHAAIIGQTGRLCGVITIKVSRRADHALLLPIIRARSRAASPISSSSLLIMNSWFTNSVFLLFFFIKIFSTEAAPNYLFHDCPNTTLFNPNSTYQSNLNTLLSSLSSAATNSTSGFANTNAGQNPPDRAYGLFLCRGDVNNATCSDCVATGKTEILQRCPNQRVSVIWYDECMLRYSNQSIYSVMESSPSPILYNTAKVTDETRFMDLLGKTLNEAATRASAGGLEKKVAVAEANFTSLQKLYALAQCTPDLMASDCGTCLQSGIPKLPLGQQGGRVLTPSCNARYEFYPFYNTTVLQAPASPPPAAAPPPPAPVTGPKGKSNKTTVIIIAIAVPVGVGVVLLFLACCLRQRKVTKPYEVVREDQSSVNDITNAESLQYDFATIKTATDNFSHQNKLGEGGFGEVFQGRLPNGQQIAVKRLSQGSGQGAAEFKNEVLLVAKLQHRNLVRMLGFCLEGEEKLLVYEFVPNKSLDNFLFDPEKSKQLNWSRRYKIVCGIARGMLYLHEDSRLRIIHRDLKASNILLDSEMIPKISDFGMARIVVVDQTQANTNKIVGTFGYMSPEYAMHGQFSAKSDVYSFGVLLLELISGKKNSSFYQLDDNEDLASYVWKNWRDGTPLEVLDPAVGDSYSRDEVLRCLHIGLLCVQEDPMDRPTMANIVLMLNSYSVSLALPQQPALFFRSRTETSMKELKSDQSASRSAPVSINEMSVTEVYPR</sequence>
<dbReference type="PANTHER" id="PTHR27002:SF1050">
    <property type="entry name" value="CYSTEINE-RICH RECEPTOR-LIKE PROTEIN KINASE 5"/>
    <property type="match status" value="1"/>
</dbReference>
<dbReference type="CDD" id="cd14066">
    <property type="entry name" value="STKc_IRAK"/>
    <property type="match status" value="1"/>
</dbReference>
<dbReference type="eggNOG" id="ENOG502QWDY">
    <property type="taxonomic scope" value="Eukaryota"/>
</dbReference>
<dbReference type="Gene3D" id="3.30.430.20">
    <property type="entry name" value="Gnk2 domain, C-X8-C-X2-C motif"/>
    <property type="match status" value="2"/>
</dbReference>
<evidence type="ECO:0000259" key="20">
    <source>
        <dbReference type="PROSITE" id="PS50011"/>
    </source>
</evidence>
<evidence type="ECO:0000256" key="1">
    <source>
        <dbReference type="ARBA" id="ARBA00004167"/>
    </source>
</evidence>
<feature type="domain" description="Gnk2-homologous" evidence="21">
    <location>
        <begin position="200"/>
        <end position="304"/>
    </location>
</feature>
<dbReference type="GO" id="GO:0004674">
    <property type="term" value="F:protein serine/threonine kinase activity"/>
    <property type="evidence" value="ECO:0000318"/>
    <property type="project" value="GO_Central"/>
</dbReference>
<comment type="catalytic activity">
    <reaction evidence="15">
        <text>L-seryl-[protein] + ATP = O-phospho-L-seryl-[protein] + ADP + H(+)</text>
        <dbReference type="Rhea" id="RHEA:17989"/>
        <dbReference type="Rhea" id="RHEA-COMP:9863"/>
        <dbReference type="Rhea" id="RHEA-COMP:11604"/>
        <dbReference type="ChEBI" id="CHEBI:15378"/>
        <dbReference type="ChEBI" id="CHEBI:29999"/>
        <dbReference type="ChEBI" id="CHEBI:30616"/>
        <dbReference type="ChEBI" id="CHEBI:83421"/>
        <dbReference type="ChEBI" id="CHEBI:456216"/>
    </reaction>
</comment>
<name>A0A059C9H7_EUCGR</name>
<keyword evidence="9" id="KW-0418">Kinase</keyword>
<dbReference type="SUPFAM" id="SSF56112">
    <property type="entry name" value="Protein kinase-like (PK-like)"/>
    <property type="match status" value="1"/>
</dbReference>
<keyword evidence="6" id="KW-0732">Signal</keyword>
<feature type="domain" description="Protein kinase" evidence="20">
    <location>
        <begin position="404"/>
        <end position="679"/>
    </location>
</feature>
<keyword evidence="14" id="KW-0325">Glycoprotein</keyword>
<evidence type="ECO:0008006" key="23">
    <source>
        <dbReference type="Google" id="ProtNLM"/>
    </source>
</evidence>
<evidence type="ECO:0000256" key="13">
    <source>
        <dbReference type="ARBA" id="ARBA00023170"/>
    </source>
</evidence>
<feature type="compositionally biased region" description="Polar residues" evidence="18">
    <location>
        <begin position="706"/>
        <end position="721"/>
    </location>
</feature>